<feature type="transmembrane region" description="Helical" evidence="6">
    <location>
        <begin position="201"/>
        <end position="226"/>
    </location>
</feature>
<evidence type="ECO:0000256" key="5">
    <source>
        <dbReference type="ARBA" id="ARBA00023136"/>
    </source>
</evidence>
<evidence type="ECO:0000256" key="3">
    <source>
        <dbReference type="ARBA" id="ARBA00022692"/>
    </source>
</evidence>
<organism evidence="7 8">
    <name type="scientific">Phaedon cochleariae</name>
    <name type="common">Mustard beetle</name>
    <dbReference type="NCBI Taxonomy" id="80249"/>
    <lineage>
        <taxon>Eukaryota</taxon>
        <taxon>Metazoa</taxon>
        <taxon>Ecdysozoa</taxon>
        <taxon>Arthropoda</taxon>
        <taxon>Hexapoda</taxon>
        <taxon>Insecta</taxon>
        <taxon>Pterygota</taxon>
        <taxon>Neoptera</taxon>
        <taxon>Endopterygota</taxon>
        <taxon>Coleoptera</taxon>
        <taxon>Polyphaga</taxon>
        <taxon>Cucujiformia</taxon>
        <taxon>Chrysomeloidea</taxon>
        <taxon>Chrysomelidae</taxon>
        <taxon>Chrysomelinae</taxon>
        <taxon>Chrysomelini</taxon>
        <taxon>Phaedon</taxon>
    </lineage>
</organism>
<proteinExistence type="inferred from homology"/>
<comment type="subcellular location">
    <subcellularLocation>
        <location evidence="1">Membrane</location>
        <topology evidence="1">Multi-pass membrane protein</topology>
    </subcellularLocation>
</comment>
<evidence type="ECO:0000256" key="2">
    <source>
        <dbReference type="ARBA" id="ARBA00006772"/>
    </source>
</evidence>
<evidence type="ECO:0000313" key="8">
    <source>
        <dbReference type="Proteomes" id="UP001153737"/>
    </source>
</evidence>
<reference evidence="7" key="2">
    <citation type="submission" date="2022-10" db="EMBL/GenBank/DDBJ databases">
        <authorList>
            <consortium name="ENA_rothamsted_submissions"/>
            <consortium name="culmorum"/>
            <person name="King R."/>
        </authorList>
    </citation>
    <scope>NUCLEOTIDE SEQUENCE</scope>
</reference>
<evidence type="ECO:0000313" key="7">
    <source>
        <dbReference type="EMBL" id="CAH1177030.1"/>
    </source>
</evidence>
<evidence type="ECO:0000256" key="1">
    <source>
        <dbReference type="ARBA" id="ARBA00004141"/>
    </source>
</evidence>
<keyword evidence="3 6" id="KW-0812">Transmembrane</keyword>
<reference evidence="7" key="1">
    <citation type="submission" date="2022-01" db="EMBL/GenBank/DDBJ databases">
        <authorList>
            <person name="King R."/>
        </authorList>
    </citation>
    <scope>NUCLEOTIDE SEQUENCE</scope>
</reference>
<dbReference type="OrthoDB" id="6493944at2759"/>
<evidence type="ECO:0000256" key="6">
    <source>
        <dbReference type="SAM" id="Phobius"/>
    </source>
</evidence>
<name>A0A9P0DYI8_PHACE</name>
<feature type="transmembrane region" description="Helical" evidence="6">
    <location>
        <begin position="515"/>
        <end position="537"/>
    </location>
</feature>
<feature type="transmembrane region" description="Helical" evidence="6">
    <location>
        <begin position="347"/>
        <end position="368"/>
    </location>
</feature>
<feature type="transmembrane region" description="Helical" evidence="6">
    <location>
        <begin position="306"/>
        <end position="326"/>
    </location>
</feature>
<keyword evidence="5 6" id="KW-0472">Membrane</keyword>
<dbReference type="InterPro" id="IPR001898">
    <property type="entry name" value="SLC13A/DASS"/>
</dbReference>
<keyword evidence="4 6" id="KW-1133">Transmembrane helix</keyword>
<dbReference type="EMBL" id="OU896713">
    <property type="protein sequence ID" value="CAH1177030.1"/>
    <property type="molecule type" value="Genomic_DNA"/>
</dbReference>
<keyword evidence="8" id="KW-1185">Reference proteome</keyword>
<dbReference type="GO" id="GO:0005886">
    <property type="term" value="C:plasma membrane"/>
    <property type="evidence" value="ECO:0007669"/>
    <property type="project" value="TreeGrafter"/>
</dbReference>
<evidence type="ECO:0008006" key="9">
    <source>
        <dbReference type="Google" id="ProtNLM"/>
    </source>
</evidence>
<protein>
    <recommendedName>
        <fullName evidence="9">Protein I'm not dead yet</fullName>
    </recommendedName>
</protein>
<dbReference type="AlphaFoldDB" id="A0A9P0DYI8"/>
<accession>A0A9P0DYI8</accession>
<dbReference type="Pfam" id="PF00939">
    <property type="entry name" value="Na_sulph_symp"/>
    <property type="match status" value="1"/>
</dbReference>
<comment type="similarity">
    <text evidence="2">Belongs to the SLC13A/DASS transporter (TC 2.A.47) family. NADC subfamily.</text>
</comment>
<sequence>MASLILQALKLYWRTLFLLIYPLVLLPVFLAENTPAFRCLYVVLLMAGYWVLEVLPLAVTALIPMVLFPLMGILSTKKTSLAYMKETNMMSIGGLIIAIAVEQCNLHKRVALHVMKIVGCSPRRLNVGLCCVTMFVSMWISNTAAAAMMIPIMQATLTSLEEQGIIAVYGTNADRDQLSYPTEANAEENANRKPTKITMCYFISTAYAATIGGSGCIIGSGMNLAFKGLYETRFPDSPGVEFSSWMLLNLPIMLVTMFFVIIWMQFHFLGLFRPNSDDAKKIKIGPEGRFIAKSIMDQQLHELGRMSFHEICVGICFVLVVLLWFFKRPGFMKGWTEYITDTNTGDATIAILVVLILFLCPSKSEFIYSLSKDESKRPKSSSPSLITWKTVNQKMPWSLLFLLGGGFAMADGSQESGMSKMIAEYLRNFGTLDKHYVMLVSCATIGLLTQVFSSNIACATLVIPVMADLSVISKIHPMFLMMSSALCCGYAYCLPVSTPPNAIAVAACNMPTWNVIKVGSGILVINLVVLFSIYPFYGNIIWDFDTYPEWAV</sequence>
<dbReference type="GO" id="GO:0015137">
    <property type="term" value="F:citrate transmembrane transporter activity"/>
    <property type="evidence" value="ECO:0007669"/>
    <property type="project" value="TreeGrafter"/>
</dbReference>
<dbReference type="Proteomes" id="UP001153737">
    <property type="component" value="Chromosome 7"/>
</dbReference>
<evidence type="ECO:0000256" key="4">
    <source>
        <dbReference type="ARBA" id="ARBA00022989"/>
    </source>
</evidence>
<dbReference type="PANTHER" id="PTHR10283">
    <property type="entry name" value="SOLUTE CARRIER FAMILY 13 MEMBER"/>
    <property type="match status" value="1"/>
</dbReference>
<feature type="transmembrane region" description="Helical" evidence="6">
    <location>
        <begin position="12"/>
        <end position="30"/>
    </location>
</feature>
<feature type="transmembrane region" description="Helical" evidence="6">
    <location>
        <begin position="247"/>
        <end position="266"/>
    </location>
</feature>
<feature type="transmembrane region" description="Helical" evidence="6">
    <location>
        <begin position="475"/>
        <end position="494"/>
    </location>
</feature>
<dbReference type="GO" id="GO:0015141">
    <property type="term" value="F:succinate transmembrane transporter activity"/>
    <property type="evidence" value="ECO:0007669"/>
    <property type="project" value="TreeGrafter"/>
</dbReference>
<feature type="transmembrane region" description="Helical" evidence="6">
    <location>
        <begin position="436"/>
        <end position="463"/>
    </location>
</feature>
<feature type="transmembrane region" description="Helical" evidence="6">
    <location>
        <begin position="42"/>
        <end position="68"/>
    </location>
</feature>
<dbReference type="PANTHER" id="PTHR10283:SF82">
    <property type="entry name" value="SOLUTE CARRIER FAMILY 13 MEMBER 2"/>
    <property type="match status" value="1"/>
</dbReference>
<gene>
    <name evidence="7" type="ORF">PHAECO_LOCUS10664</name>
</gene>